<feature type="transmembrane region" description="Helical" evidence="2">
    <location>
        <begin position="34"/>
        <end position="51"/>
    </location>
</feature>
<dbReference type="InterPro" id="IPR005135">
    <property type="entry name" value="Endo/exonuclease/phosphatase"/>
</dbReference>
<dbReference type="AlphaFoldDB" id="A0A4Z0BKS7"/>
<dbReference type="RefSeq" id="WP_135285474.1">
    <property type="nucleotide sequence ID" value="NZ_SMLL01000004.1"/>
</dbReference>
<reference evidence="4 5" key="1">
    <citation type="submission" date="2019-03" db="EMBL/GenBank/DDBJ databases">
        <title>Ramlibacter rhizophilus CCTCC AB2015357, whole genome shotgun sequence.</title>
        <authorList>
            <person name="Zhang X."/>
            <person name="Feng G."/>
            <person name="Zhu H."/>
        </authorList>
    </citation>
    <scope>NUCLEOTIDE SEQUENCE [LARGE SCALE GENOMIC DNA]</scope>
    <source>
        <strain evidence="4 5">CCTCC AB2015357</strain>
    </source>
</reference>
<feature type="compositionally biased region" description="Basic and acidic residues" evidence="1">
    <location>
        <begin position="340"/>
        <end position="355"/>
    </location>
</feature>
<dbReference type="Gene3D" id="3.60.10.10">
    <property type="entry name" value="Endonuclease/exonuclease/phosphatase"/>
    <property type="match status" value="1"/>
</dbReference>
<dbReference type="OrthoDB" id="9796594at2"/>
<dbReference type="EMBL" id="SMLL01000004">
    <property type="protein sequence ID" value="TFY99932.1"/>
    <property type="molecule type" value="Genomic_DNA"/>
</dbReference>
<dbReference type="GO" id="GO:0004519">
    <property type="term" value="F:endonuclease activity"/>
    <property type="evidence" value="ECO:0007669"/>
    <property type="project" value="UniProtKB-KW"/>
</dbReference>
<dbReference type="SUPFAM" id="SSF56219">
    <property type="entry name" value="DNase I-like"/>
    <property type="match status" value="1"/>
</dbReference>
<keyword evidence="5" id="KW-1185">Reference proteome</keyword>
<dbReference type="Pfam" id="PF03372">
    <property type="entry name" value="Exo_endo_phos"/>
    <property type="match status" value="1"/>
</dbReference>
<evidence type="ECO:0000313" key="4">
    <source>
        <dbReference type="EMBL" id="TFY99932.1"/>
    </source>
</evidence>
<dbReference type="Proteomes" id="UP000297564">
    <property type="component" value="Unassembled WGS sequence"/>
</dbReference>
<evidence type="ECO:0000256" key="1">
    <source>
        <dbReference type="SAM" id="MobiDB-lite"/>
    </source>
</evidence>
<name>A0A4Z0BKS7_9BURK</name>
<evidence type="ECO:0000313" key="5">
    <source>
        <dbReference type="Proteomes" id="UP000297564"/>
    </source>
</evidence>
<sequence>MWNAAAVTLGALVIVLSVLPLLRSKVWWIRVWEFPRLQLGLLGVLALAWLISLSPLDTLPRLILVSLLALCTVAQFAAVWRYSRLAPVEAQTSDGADPDRRLSLTVSNVLESNRQADRLLAQLRQADADIVLCVETDDWWREQLDALTATHPHTIACPIANTYGMLLYSRLPLHEPRIEFLVQDDVPSFHMLVGLRNGQRVRLHCVHPRPPAPSEAESSVPRDAELLMVARKIRDETLPVILCGDLNDVAWSRTTRQFQKVSGLLDPRKGRGMFATFHARLPGLRFPLDHIFHSPEFRLVSMGRLGYVGSDHFPMHAVFSLEPSARHVQSAPQADAEDLQEARETVAQGLREEATPRQQEAGAPTPRWTP</sequence>
<keyword evidence="4" id="KW-0378">Hydrolase</keyword>
<feature type="domain" description="Endonuclease/exonuclease/phosphatase" evidence="3">
    <location>
        <begin position="108"/>
        <end position="312"/>
    </location>
</feature>
<keyword evidence="4" id="KW-0540">Nuclease</keyword>
<feature type="region of interest" description="Disordered" evidence="1">
    <location>
        <begin position="330"/>
        <end position="370"/>
    </location>
</feature>
<keyword evidence="2" id="KW-1133">Transmembrane helix</keyword>
<evidence type="ECO:0000256" key="2">
    <source>
        <dbReference type="SAM" id="Phobius"/>
    </source>
</evidence>
<keyword evidence="2" id="KW-0812">Transmembrane</keyword>
<feature type="transmembrane region" description="Helical" evidence="2">
    <location>
        <begin position="63"/>
        <end position="82"/>
    </location>
</feature>
<proteinExistence type="predicted"/>
<organism evidence="4 5">
    <name type="scientific">Ramlibacter rhizophilus</name>
    <dbReference type="NCBI Taxonomy" id="1781167"/>
    <lineage>
        <taxon>Bacteria</taxon>
        <taxon>Pseudomonadati</taxon>
        <taxon>Pseudomonadota</taxon>
        <taxon>Betaproteobacteria</taxon>
        <taxon>Burkholderiales</taxon>
        <taxon>Comamonadaceae</taxon>
        <taxon>Ramlibacter</taxon>
    </lineage>
</organism>
<keyword evidence="4" id="KW-0255">Endonuclease</keyword>
<accession>A0A4Z0BKS7</accession>
<dbReference type="InterPro" id="IPR036691">
    <property type="entry name" value="Endo/exonu/phosph_ase_sf"/>
</dbReference>
<comment type="caution">
    <text evidence="4">The sequence shown here is derived from an EMBL/GenBank/DDBJ whole genome shotgun (WGS) entry which is preliminary data.</text>
</comment>
<gene>
    <name evidence="4" type="ORF">EZ242_12425</name>
</gene>
<keyword evidence="2" id="KW-0472">Membrane</keyword>
<evidence type="ECO:0000259" key="3">
    <source>
        <dbReference type="Pfam" id="PF03372"/>
    </source>
</evidence>
<protein>
    <submittedName>
        <fullName evidence="4">Endonuclease</fullName>
    </submittedName>
</protein>